<sequence>MLRINHYISGHGYGHATRSSQIISALLSSSPTTYVTVITTAPQHLFPVSDRISFISGEVDSDIIQPQPYTIDAEASFTTLSTFLKKAETPEFQAKMDAILDESKCNLVLADASYGSAWRGAKRRGIKSIFVSNFSFDAIFEKLLAFLPEEKRQEGSEMVMELQKMYAEFDHVVRLPGYIAFPFIENHWTPEEKKRKVIDAPLVFRPARKGRDEVLTSLGVPSAMMGFKVLLVQFGGQLSQENSVREVPKLPEGWICLWSEKMDDPRFYKFPRDVYAPDLVGASDMVLGKIGYGTVSECLGMDKSLICVLRPMFAEEAGLLSYMTNNGSCQEISVADYESGDWTSTIESLHEAQKSRSKAILDEGSERVAKMIQEIAEGQ</sequence>
<evidence type="ECO:0008006" key="3">
    <source>
        <dbReference type="Google" id="ProtNLM"/>
    </source>
</evidence>
<keyword evidence="2" id="KW-1185">Reference proteome</keyword>
<dbReference type="PANTHER" id="PTHR38134:SF2">
    <property type="entry name" value="GALACTOKINASE"/>
    <property type="match status" value="1"/>
</dbReference>
<dbReference type="InterPro" id="IPR053205">
    <property type="entry name" value="GHMP_kinase_L-arabinokinase"/>
</dbReference>
<evidence type="ECO:0000313" key="2">
    <source>
        <dbReference type="Proteomes" id="UP001595075"/>
    </source>
</evidence>
<organism evidence="1 2">
    <name type="scientific">Oculimacula yallundae</name>
    <dbReference type="NCBI Taxonomy" id="86028"/>
    <lineage>
        <taxon>Eukaryota</taxon>
        <taxon>Fungi</taxon>
        <taxon>Dikarya</taxon>
        <taxon>Ascomycota</taxon>
        <taxon>Pezizomycotina</taxon>
        <taxon>Leotiomycetes</taxon>
        <taxon>Helotiales</taxon>
        <taxon>Ploettnerulaceae</taxon>
        <taxon>Oculimacula</taxon>
    </lineage>
</organism>
<dbReference type="EMBL" id="JAZHXI010000010">
    <property type="protein sequence ID" value="KAL2067575.1"/>
    <property type="molecule type" value="Genomic_DNA"/>
</dbReference>
<accession>A0ABR4CCB8</accession>
<dbReference type="Proteomes" id="UP001595075">
    <property type="component" value="Unassembled WGS sequence"/>
</dbReference>
<gene>
    <name evidence="1" type="ORF">VTL71DRAFT_2000</name>
</gene>
<comment type="caution">
    <text evidence="1">The sequence shown here is derived from an EMBL/GenBank/DDBJ whole genome shotgun (WGS) entry which is preliminary data.</text>
</comment>
<protein>
    <recommendedName>
        <fullName evidence="3">Glycosyltransferase</fullName>
    </recommendedName>
</protein>
<dbReference type="PANTHER" id="PTHR38134">
    <property type="entry name" value="SLR1395 PROTEIN"/>
    <property type="match status" value="1"/>
</dbReference>
<evidence type="ECO:0000313" key="1">
    <source>
        <dbReference type="EMBL" id="KAL2067575.1"/>
    </source>
</evidence>
<name>A0ABR4CCB8_9HELO</name>
<dbReference type="SUPFAM" id="SSF53756">
    <property type="entry name" value="UDP-Glycosyltransferase/glycogen phosphorylase"/>
    <property type="match status" value="1"/>
</dbReference>
<proteinExistence type="predicted"/>
<reference evidence="1 2" key="1">
    <citation type="journal article" date="2024" name="Commun. Biol.">
        <title>Comparative genomic analysis of thermophilic fungi reveals convergent evolutionary adaptations and gene losses.</title>
        <authorList>
            <person name="Steindorff A.S."/>
            <person name="Aguilar-Pontes M.V."/>
            <person name="Robinson A.J."/>
            <person name="Andreopoulos B."/>
            <person name="LaButti K."/>
            <person name="Kuo A."/>
            <person name="Mondo S."/>
            <person name="Riley R."/>
            <person name="Otillar R."/>
            <person name="Haridas S."/>
            <person name="Lipzen A."/>
            <person name="Grimwood J."/>
            <person name="Schmutz J."/>
            <person name="Clum A."/>
            <person name="Reid I.D."/>
            <person name="Moisan M.C."/>
            <person name="Butler G."/>
            <person name="Nguyen T.T.M."/>
            <person name="Dewar K."/>
            <person name="Conant G."/>
            <person name="Drula E."/>
            <person name="Henrissat B."/>
            <person name="Hansel C."/>
            <person name="Singer S."/>
            <person name="Hutchinson M.I."/>
            <person name="de Vries R.P."/>
            <person name="Natvig D.O."/>
            <person name="Powell A.J."/>
            <person name="Tsang A."/>
            <person name="Grigoriev I.V."/>
        </authorList>
    </citation>
    <scope>NUCLEOTIDE SEQUENCE [LARGE SCALE GENOMIC DNA]</scope>
    <source>
        <strain evidence="1 2">CBS 494.80</strain>
    </source>
</reference>